<dbReference type="PANTHER" id="PTHR10176">
    <property type="entry name" value="GLYCOGEN SYNTHASE"/>
    <property type="match status" value="1"/>
</dbReference>
<dbReference type="Ensembl" id="ENSOMYT00000076405.2">
    <property type="protein sequence ID" value="ENSOMYP00000070169.2"/>
    <property type="gene ID" value="ENSOMYG00000032052.2"/>
</dbReference>
<keyword evidence="7 11" id="KW-0320">Glycogen biosynthesis</keyword>
<evidence type="ECO:0000256" key="3">
    <source>
        <dbReference type="ARBA" id="ARBA00022533"/>
    </source>
</evidence>
<evidence type="ECO:0000256" key="11">
    <source>
        <dbReference type="RuleBase" id="RU363104"/>
    </source>
</evidence>
<dbReference type="Gene3D" id="6.10.260.10">
    <property type="match status" value="1"/>
</dbReference>
<evidence type="ECO:0000256" key="12">
    <source>
        <dbReference type="SAM" id="MobiDB-lite"/>
    </source>
</evidence>
<keyword evidence="3" id="KW-0021">Allosteric enzyme</keyword>
<accession>A0A8C7SRP9</accession>
<sequence length="648" mass="73859">MPLARSLSITSLSGLEEWDEEFDLEDAVLFEIAWEVANKVGGIYTVIQTKARLTAEEWGENYFLVGPYVESNVRTQVELIEPTNPALKRAIDKMNSSGCKYAAQCEEPPHILAHFHEWLAGLGLALCRQRQLPVATIFTTHATLLGRYLCAGSVDFYNNLADFNVDKEAGDRQIYHRYCLERTAARCAHVFTTVSQITAVEAEHLLKRKPDIITPNGLNVKKFSAMHEFQNLHAQSKNRIQEFIRGHFYGHLDFNLDKCLFLFIAGRYEFSNKGADIFLEALARLNYLLRVNHSDVTVVAFFIMPARTNNFNVETLKGQAVRKQLWDTAQTVKERFGKKLYESLLVGQLPDVSKMLSKDDFTMMKRAIFATQRQCQPPICTHNMLEDSNDPILTCIRRIGLFNSSADRVKVIFHPEFLSSTSPLLPMDYEEFVRGCHLGVFPSYYEPWGYTPAECTVMGIPSISTNLSGFGCFMEEHIADPSAYGIYILDRRYRGVDESCNQLTSYLFQFCQQSRRARIIQRNRTERLSDLLDWRYLGRYYISARHMALAKAFPDTYFYQPHDSDTAQGFRYPRPASVPPSPSLSRHSSPRQSEAEEDDDRYDEDAEAEKDRLNIRQPLTLPSKKGPALPYTLPGANGEKNGATGVKN</sequence>
<dbReference type="FunFam" id="3.40.50.2000:FF:000014">
    <property type="entry name" value="Glycogen [starch] synthase"/>
    <property type="match status" value="1"/>
</dbReference>
<evidence type="ECO:0000256" key="6">
    <source>
        <dbReference type="ARBA" id="ARBA00022679"/>
    </source>
</evidence>
<evidence type="ECO:0000313" key="14">
    <source>
        <dbReference type="Proteomes" id="UP000694395"/>
    </source>
</evidence>
<evidence type="ECO:0000256" key="2">
    <source>
        <dbReference type="ARBA" id="ARBA00010686"/>
    </source>
</evidence>
<evidence type="ECO:0000256" key="9">
    <source>
        <dbReference type="ARBA" id="ARBA00044021"/>
    </source>
</evidence>
<dbReference type="GO" id="GO:0004373">
    <property type="term" value="F:alpha-1,4-glucan glucosyltransferase (UDP-glucose donor) activity"/>
    <property type="evidence" value="ECO:0007669"/>
    <property type="project" value="UniProtKB-EC"/>
</dbReference>
<comment type="similarity">
    <text evidence="2 11">Belongs to the glycosyltransferase 3 family.</text>
</comment>
<comment type="catalytic activity">
    <reaction evidence="10">
        <text>[(1-&gt;4)-alpha-D-glucosyl](n) + UDP-alpha-D-glucose = [(1-&gt;4)-alpha-D-glucosyl](n+1) + UDP + H(+)</text>
        <dbReference type="Rhea" id="RHEA:18549"/>
        <dbReference type="Rhea" id="RHEA-COMP:9584"/>
        <dbReference type="Rhea" id="RHEA-COMP:9587"/>
        <dbReference type="ChEBI" id="CHEBI:15378"/>
        <dbReference type="ChEBI" id="CHEBI:15444"/>
        <dbReference type="ChEBI" id="CHEBI:58223"/>
        <dbReference type="ChEBI" id="CHEBI:58885"/>
        <dbReference type="EC" id="2.4.1.11"/>
    </reaction>
    <physiologicalReaction direction="left-to-right" evidence="10">
        <dbReference type="Rhea" id="RHEA:18550"/>
    </physiologicalReaction>
</comment>
<evidence type="ECO:0000256" key="4">
    <source>
        <dbReference type="ARBA" id="ARBA00022553"/>
    </source>
</evidence>
<proteinExistence type="inferred from homology"/>
<evidence type="ECO:0000313" key="13">
    <source>
        <dbReference type="Ensembl" id="ENSOMYP00000070169.2"/>
    </source>
</evidence>
<dbReference type="Proteomes" id="UP000694395">
    <property type="component" value="Chromosome 12"/>
</dbReference>
<feature type="region of interest" description="Disordered" evidence="12">
    <location>
        <begin position="568"/>
        <end position="648"/>
    </location>
</feature>
<dbReference type="AlphaFoldDB" id="A0A8C7SRP9"/>
<feature type="compositionally biased region" description="Low complexity" evidence="12">
    <location>
        <begin position="583"/>
        <end position="592"/>
    </location>
</feature>
<reference evidence="13" key="3">
    <citation type="submission" date="2025-09" db="UniProtKB">
        <authorList>
            <consortium name="Ensembl"/>
        </authorList>
    </citation>
    <scope>IDENTIFICATION</scope>
</reference>
<name>A0A8C7SRP9_ONCMY</name>
<evidence type="ECO:0000256" key="10">
    <source>
        <dbReference type="ARBA" id="ARBA00047345"/>
    </source>
</evidence>
<keyword evidence="5 11" id="KW-0328">Glycosyltransferase</keyword>
<comment type="pathway">
    <text evidence="1 11">Glycan biosynthesis; glycogen biosynthesis.</text>
</comment>
<reference evidence="13" key="2">
    <citation type="submission" date="2025-08" db="UniProtKB">
        <authorList>
            <consortium name="Ensembl"/>
        </authorList>
    </citation>
    <scope>IDENTIFICATION</scope>
</reference>
<reference evidence="13" key="1">
    <citation type="submission" date="2020-07" db="EMBL/GenBank/DDBJ databases">
        <title>A long reads based de novo assembly of the rainbow trout Arlee double haploid line genome.</title>
        <authorList>
            <person name="Gao G."/>
            <person name="Palti Y."/>
        </authorList>
    </citation>
    <scope>NUCLEOTIDE SEQUENCE [LARGE SCALE GENOMIC DNA]</scope>
</reference>
<dbReference type="EC" id="2.4.1.11" evidence="11"/>
<protein>
    <recommendedName>
        <fullName evidence="11">Glycogen [starch] synthase</fullName>
        <ecNumber evidence="11">2.4.1.11</ecNumber>
    </recommendedName>
</protein>
<keyword evidence="6 11" id="KW-0808">Transferase</keyword>
<dbReference type="PANTHER" id="PTHR10176:SF2">
    <property type="entry name" value="GLYCOGEN [STARCH] SYNTHASE, MUSCLE"/>
    <property type="match status" value="1"/>
</dbReference>
<comment type="subunit">
    <text evidence="9">Part of the GYS1-GYG1 complex, a heterooctamer composed of a tetramer of GYS1 and 2 dimers of GYG1, where each GYS1 protomer binds to one GYG1 subunit (via GYG1 C-terminus); the GYS1 tetramer may dissociate from GYG1 dimers to continue glycogen polymerization on its own.</text>
</comment>
<evidence type="ECO:0000256" key="1">
    <source>
        <dbReference type="ARBA" id="ARBA00004964"/>
    </source>
</evidence>
<comment type="function">
    <text evidence="8">Glycogen synthase participates in the glycogen biosynthetic process along with glycogenin and glycogen branching enzyme. Extends the primer composed of a few glucose units formed by glycogenin by adding new glucose units to it. In this context, glycogen synthase transfers the glycosyl residue from UDP-Glc to the non-reducing end of alpha-1,4-glucan.</text>
</comment>
<keyword evidence="4" id="KW-0597">Phosphoprotein</keyword>
<evidence type="ECO:0000256" key="8">
    <source>
        <dbReference type="ARBA" id="ARBA00043883"/>
    </source>
</evidence>
<comment type="function">
    <text evidence="11">Transfers the glycosyl residue from UDP-Glc to the non-reducing end of alpha-1,4-glucan.</text>
</comment>
<gene>
    <name evidence="13" type="primary">LOC110487454</name>
</gene>
<dbReference type="InterPro" id="IPR008631">
    <property type="entry name" value="Glycogen_synth"/>
</dbReference>
<feature type="compositionally biased region" description="Acidic residues" evidence="12">
    <location>
        <begin position="595"/>
        <end position="608"/>
    </location>
</feature>
<dbReference type="UniPathway" id="UPA00164"/>
<organism evidence="13 14">
    <name type="scientific">Oncorhynchus mykiss</name>
    <name type="common">Rainbow trout</name>
    <name type="synonym">Salmo gairdneri</name>
    <dbReference type="NCBI Taxonomy" id="8022"/>
    <lineage>
        <taxon>Eukaryota</taxon>
        <taxon>Metazoa</taxon>
        <taxon>Chordata</taxon>
        <taxon>Craniata</taxon>
        <taxon>Vertebrata</taxon>
        <taxon>Euteleostomi</taxon>
        <taxon>Actinopterygii</taxon>
        <taxon>Neopterygii</taxon>
        <taxon>Teleostei</taxon>
        <taxon>Protacanthopterygii</taxon>
        <taxon>Salmoniformes</taxon>
        <taxon>Salmonidae</taxon>
        <taxon>Salmoninae</taxon>
        <taxon>Oncorhynchus</taxon>
    </lineage>
</organism>
<dbReference type="GO" id="GO:0005978">
    <property type="term" value="P:glycogen biosynthetic process"/>
    <property type="evidence" value="ECO:0007669"/>
    <property type="project" value="UniProtKB-UniPathway"/>
</dbReference>
<dbReference type="GeneTree" id="ENSGT00390000018612"/>
<keyword evidence="14" id="KW-1185">Reference proteome</keyword>
<evidence type="ECO:0000256" key="7">
    <source>
        <dbReference type="ARBA" id="ARBA00023056"/>
    </source>
</evidence>
<evidence type="ECO:0000256" key="5">
    <source>
        <dbReference type="ARBA" id="ARBA00022676"/>
    </source>
</evidence>
<dbReference type="SUPFAM" id="SSF53756">
    <property type="entry name" value="UDP-Glycosyltransferase/glycogen phosphorylase"/>
    <property type="match status" value="2"/>
</dbReference>
<dbReference type="Pfam" id="PF05693">
    <property type="entry name" value="Glycogen_syn"/>
    <property type="match status" value="2"/>
</dbReference>
<dbReference type="Gene3D" id="3.40.50.2000">
    <property type="entry name" value="Glycogen Phosphorylase B"/>
    <property type="match status" value="2"/>
</dbReference>
<dbReference type="GO" id="GO:0005737">
    <property type="term" value="C:cytoplasm"/>
    <property type="evidence" value="ECO:0007669"/>
    <property type="project" value="TreeGrafter"/>
</dbReference>